<evidence type="ECO:0000256" key="2">
    <source>
        <dbReference type="ARBA" id="ARBA00022692"/>
    </source>
</evidence>
<organism evidence="7">
    <name type="scientific">Scylla olivacea</name>
    <name type="common">Orange mud crab</name>
    <name type="synonym">Cancer olivacea</name>
    <dbReference type="NCBI Taxonomy" id="85551"/>
    <lineage>
        <taxon>Eukaryota</taxon>
        <taxon>Metazoa</taxon>
        <taxon>Ecdysozoa</taxon>
        <taxon>Arthropoda</taxon>
        <taxon>Crustacea</taxon>
        <taxon>Multicrustacea</taxon>
        <taxon>Malacostraca</taxon>
        <taxon>Eumalacostraca</taxon>
        <taxon>Eucarida</taxon>
        <taxon>Decapoda</taxon>
        <taxon>Pleocyemata</taxon>
        <taxon>Brachyura</taxon>
        <taxon>Eubrachyura</taxon>
        <taxon>Portunoidea</taxon>
        <taxon>Portunidae</taxon>
        <taxon>Portuninae</taxon>
        <taxon>Scylla</taxon>
    </lineage>
</organism>
<reference evidence="7" key="1">
    <citation type="submission" date="2015-09" db="EMBL/GenBank/DDBJ databases">
        <title>Scylla olivacea transcriptome.</title>
        <authorList>
            <person name="Ikhwanuddin M."/>
        </authorList>
    </citation>
    <scope>NUCLEOTIDE SEQUENCE</scope>
</reference>
<feature type="transmembrane region" description="Helical" evidence="5">
    <location>
        <begin position="76"/>
        <end position="100"/>
    </location>
</feature>
<dbReference type="GO" id="GO:0016020">
    <property type="term" value="C:membrane"/>
    <property type="evidence" value="ECO:0007669"/>
    <property type="project" value="UniProtKB-SubCell"/>
</dbReference>
<proteinExistence type="predicted"/>
<dbReference type="PANTHER" id="PTHR24064">
    <property type="entry name" value="SOLUTE CARRIER FAMILY 22 MEMBER"/>
    <property type="match status" value="1"/>
</dbReference>
<name>A0A0P4WIC1_SCYOL</name>
<dbReference type="Gene3D" id="1.20.1250.20">
    <property type="entry name" value="MFS general substrate transporter like domains"/>
    <property type="match status" value="1"/>
</dbReference>
<feature type="domain" description="Major facilitator superfamily (MFS) profile" evidence="6">
    <location>
        <begin position="1"/>
        <end position="375"/>
    </location>
</feature>
<dbReference type="AlphaFoldDB" id="A0A0P4WIC1"/>
<evidence type="ECO:0000259" key="6">
    <source>
        <dbReference type="PROSITE" id="PS50850"/>
    </source>
</evidence>
<feature type="transmembrane region" description="Helical" evidence="5">
    <location>
        <begin position="233"/>
        <end position="254"/>
    </location>
</feature>
<dbReference type="InterPro" id="IPR005828">
    <property type="entry name" value="MFS_sugar_transport-like"/>
</dbReference>
<feature type="transmembrane region" description="Helical" evidence="5">
    <location>
        <begin position="321"/>
        <end position="341"/>
    </location>
</feature>
<evidence type="ECO:0000313" key="7">
    <source>
        <dbReference type="EMBL" id="JAI65718.1"/>
    </source>
</evidence>
<keyword evidence="2 5" id="KW-0812">Transmembrane</keyword>
<feature type="transmembrane region" description="Helical" evidence="5">
    <location>
        <begin position="261"/>
        <end position="280"/>
    </location>
</feature>
<evidence type="ECO:0000256" key="4">
    <source>
        <dbReference type="ARBA" id="ARBA00023136"/>
    </source>
</evidence>
<dbReference type="InterPro" id="IPR020846">
    <property type="entry name" value="MFS_dom"/>
</dbReference>
<feature type="transmembrane region" description="Helical" evidence="5">
    <location>
        <begin position="347"/>
        <end position="370"/>
    </location>
</feature>
<dbReference type="PROSITE" id="PS50850">
    <property type="entry name" value="MFS"/>
    <property type="match status" value="1"/>
</dbReference>
<evidence type="ECO:0000256" key="1">
    <source>
        <dbReference type="ARBA" id="ARBA00004141"/>
    </source>
</evidence>
<comment type="subcellular location">
    <subcellularLocation>
        <location evidence="1">Membrane</location>
        <topology evidence="1">Multi-pass membrane protein</topology>
    </subcellularLocation>
</comment>
<dbReference type="GO" id="GO:0022857">
    <property type="term" value="F:transmembrane transporter activity"/>
    <property type="evidence" value="ECO:0007669"/>
    <property type="project" value="InterPro"/>
</dbReference>
<sequence length="398" mass="43790">MMGTTVSPVLCGYLADRFGRMKVLMASQITLSVSSIAICFLYNLPLIFMLRLILGFSEILTGFVLTLEVCEPKHRVAVGILSGLGWSLGTMIWGGLAYLLRAWRSLQLASSLPTLIAFPLLFLMDESPRWLIVNGQSARAKQVLRKASRWNKVTLPPDDQLDTLFLLIRKEEDSHRPRTSTDVSSYKGFWRPRLLWNKDITVITLVIALCYFCVALVYDGLNLAGDLYSDNLYLYLVLGGLAEVPGIVLAAPLVHRLGRKAPVVACLLGCGVVNIAISFLQAETRAATFTAAMLGKLLVTAAFQIIYLYSSELFPTEVRTSGVDGASAVGQVGAVLAPYFSSYLGPLVPWLPSSVYGVISFVTGLTTMFLRETKGRALPETLGDLRDPKRKLRRRSVM</sequence>
<evidence type="ECO:0000256" key="5">
    <source>
        <dbReference type="SAM" id="Phobius"/>
    </source>
</evidence>
<dbReference type="SUPFAM" id="SSF103473">
    <property type="entry name" value="MFS general substrate transporter"/>
    <property type="match status" value="1"/>
</dbReference>
<accession>A0A0P4WIC1</accession>
<keyword evidence="3 5" id="KW-1133">Transmembrane helix</keyword>
<keyword evidence="4 5" id="KW-0472">Membrane</keyword>
<evidence type="ECO:0000256" key="3">
    <source>
        <dbReference type="ARBA" id="ARBA00022989"/>
    </source>
</evidence>
<feature type="transmembrane region" description="Helical" evidence="5">
    <location>
        <begin position="23"/>
        <end position="43"/>
    </location>
</feature>
<feature type="transmembrane region" description="Helical" evidence="5">
    <location>
        <begin position="200"/>
        <end position="221"/>
    </location>
</feature>
<dbReference type="EMBL" id="GDRN01057226">
    <property type="protein sequence ID" value="JAI65718.1"/>
    <property type="molecule type" value="Transcribed_RNA"/>
</dbReference>
<feature type="transmembrane region" description="Helical" evidence="5">
    <location>
        <begin position="286"/>
        <end position="309"/>
    </location>
</feature>
<protein>
    <recommendedName>
        <fullName evidence="6">Major facilitator superfamily (MFS) profile domain-containing protein</fullName>
    </recommendedName>
</protein>
<dbReference type="InterPro" id="IPR036259">
    <property type="entry name" value="MFS_trans_sf"/>
</dbReference>
<dbReference type="Pfam" id="PF00083">
    <property type="entry name" value="Sugar_tr"/>
    <property type="match status" value="1"/>
</dbReference>